<dbReference type="PANTHER" id="PTHR23240:SF8">
    <property type="entry name" value="PROTEIN ARTEMIS"/>
    <property type="match status" value="1"/>
</dbReference>
<keyword evidence="10" id="KW-0539">Nucleus</keyword>
<evidence type="ECO:0000256" key="2">
    <source>
        <dbReference type="ARBA" id="ARBA00010304"/>
    </source>
</evidence>
<dbReference type="SUPFAM" id="SSF56281">
    <property type="entry name" value="Metallo-hydrolase/oxidoreductase"/>
    <property type="match status" value="1"/>
</dbReference>
<keyword evidence="16" id="KW-1185">Reference proteome</keyword>
<evidence type="ECO:0000313" key="16">
    <source>
        <dbReference type="Proteomes" id="UP000383932"/>
    </source>
</evidence>
<reference evidence="15 16" key="1">
    <citation type="journal article" date="2019" name="Fungal Biol. Biotechnol.">
        <title>Draft genome sequence of fastidious pathogen Ceratobasidium theobromae, which causes vascular-streak dieback in Theobroma cacao.</title>
        <authorList>
            <person name="Ali S.S."/>
            <person name="Asman A."/>
            <person name="Shao J."/>
            <person name="Firmansyah A.P."/>
            <person name="Susilo A.W."/>
            <person name="Rosmana A."/>
            <person name="McMahon P."/>
            <person name="Junaid M."/>
            <person name="Guest D."/>
            <person name="Kheng T.Y."/>
            <person name="Meinhardt L.W."/>
            <person name="Bailey B.A."/>
        </authorList>
    </citation>
    <scope>NUCLEOTIDE SEQUENCE [LARGE SCALE GENOMIC DNA]</scope>
    <source>
        <strain evidence="15 16">CT2</strain>
    </source>
</reference>
<keyword evidence="7" id="KW-0269">Exonuclease</keyword>
<name>A0A5N5Q819_9AGAM</name>
<keyword evidence="4" id="KW-0255">Endonuclease</keyword>
<evidence type="ECO:0000256" key="12">
    <source>
        <dbReference type="ARBA" id="ARBA00042677"/>
    </source>
</evidence>
<feature type="region of interest" description="Disordered" evidence="13">
    <location>
        <begin position="534"/>
        <end position="582"/>
    </location>
</feature>
<dbReference type="Pfam" id="PF07522">
    <property type="entry name" value="DRMBL"/>
    <property type="match status" value="1"/>
</dbReference>
<dbReference type="InterPro" id="IPR011084">
    <property type="entry name" value="DRMBL"/>
</dbReference>
<dbReference type="Gene3D" id="3.60.15.10">
    <property type="entry name" value="Ribonuclease Z/Hydroxyacylglutathione hydrolase-like"/>
    <property type="match status" value="1"/>
</dbReference>
<feature type="region of interest" description="Disordered" evidence="13">
    <location>
        <begin position="744"/>
        <end position="775"/>
    </location>
</feature>
<accession>A0A5N5Q819</accession>
<evidence type="ECO:0000256" key="9">
    <source>
        <dbReference type="ARBA" id="ARBA00023204"/>
    </source>
</evidence>
<comment type="subcellular location">
    <subcellularLocation>
        <location evidence="1">Nucleus</location>
    </subcellularLocation>
</comment>
<evidence type="ECO:0000256" key="3">
    <source>
        <dbReference type="ARBA" id="ARBA00022722"/>
    </source>
</evidence>
<evidence type="ECO:0000256" key="10">
    <source>
        <dbReference type="ARBA" id="ARBA00023242"/>
    </source>
</evidence>
<feature type="compositionally biased region" description="Polar residues" evidence="13">
    <location>
        <begin position="462"/>
        <end position="491"/>
    </location>
</feature>
<evidence type="ECO:0000256" key="7">
    <source>
        <dbReference type="ARBA" id="ARBA00022839"/>
    </source>
</evidence>
<evidence type="ECO:0000256" key="8">
    <source>
        <dbReference type="ARBA" id="ARBA00023172"/>
    </source>
</evidence>
<evidence type="ECO:0000256" key="5">
    <source>
        <dbReference type="ARBA" id="ARBA00022763"/>
    </source>
</evidence>
<keyword evidence="9" id="KW-0234">DNA repair</keyword>
<proteinExistence type="inferred from homology"/>
<keyword evidence="6" id="KW-0378">Hydrolase</keyword>
<dbReference type="GO" id="GO:0006303">
    <property type="term" value="P:double-strand break repair via nonhomologous end joining"/>
    <property type="evidence" value="ECO:0007669"/>
    <property type="project" value="TreeGrafter"/>
</dbReference>
<dbReference type="OrthoDB" id="5561659at2759"/>
<evidence type="ECO:0000256" key="13">
    <source>
        <dbReference type="SAM" id="MobiDB-lite"/>
    </source>
</evidence>
<dbReference type="GO" id="GO:0005634">
    <property type="term" value="C:nucleus"/>
    <property type="evidence" value="ECO:0007669"/>
    <property type="project" value="UniProtKB-SubCell"/>
</dbReference>
<dbReference type="GO" id="GO:0000723">
    <property type="term" value="P:telomere maintenance"/>
    <property type="evidence" value="ECO:0007669"/>
    <property type="project" value="TreeGrafter"/>
</dbReference>
<evidence type="ECO:0000256" key="11">
    <source>
        <dbReference type="ARBA" id="ARBA00039759"/>
    </source>
</evidence>
<evidence type="ECO:0000256" key="6">
    <source>
        <dbReference type="ARBA" id="ARBA00022801"/>
    </source>
</evidence>
<evidence type="ECO:0000259" key="14">
    <source>
        <dbReference type="Pfam" id="PF07522"/>
    </source>
</evidence>
<comment type="caution">
    <text evidence="15">The sequence shown here is derived from an EMBL/GenBank/DDBJ whole genome shotgun (WGS) entry which is preliminary data.</text>
</comment>
<keyword evidence="3" id="KW-0540">Nuclease</keyword>
<evidence type="ECO:0000256" key="1">
    <source>
        <dbReference type="ARBA" id="ARBA00004123"/>
    </source>
</evidence>
<feature type="region of interest" description="Disordered" evidence="13">
    <location>
        <begin position="662"/>
        <end position="702"/>
    </location>
</feature>
<keyword evidence="8" id="KW-0233">DNA recombination</keyword>
<gene>
    <name evidence="15" type="ORF">CTheo_8734</name>
</gene>
<dbReference type="GO" id="GO:0006310">
    <property type="term" value="P:DNA recombination"/>
    <property type="evidence" value="ECO:0007669"/>
    <property type="project" value="UniProtKB-KW"/>
</dbReference>
<feature type="region of interest" description="Disordered" evidence="13">
    <location>
        <begin position="456"/>
        <end position="513"/>
    </location>
</feature>
<comment type="similarity">
    <text evidence="2">Belongs to the DNA repair metallo-beta-lactamase (DRMBL) family.</text>
</comment>
<dbReference type="InterPro" id="IPR036866">
    <property type="entry name" value="RibonucZ/Hydroxyglut_hydro"/>
</dbReference>
<feature type="domain" description="DNA repair metallo-beta-lactamase" evidence="14">
    <location>
        <begin position="236"/>
        <end position="348"/>
    </location>
</feature>
<dbReference type="GO" id="GO:0036297">
    <property type="term" value="P:interstrand cross-link repair"/>
    <property type="evidence" value="ECO:0007669"/>
    <property type="project" value="TreeGrafter"/>
</dbReference>
<dbReference type="EMBL" id="SSOP01000751">
    <property type="protein sequence ID" value="KAB5587824.1"/>
    <property type="molecule type" value="Genomic_DNA"/>
</dbReference>
<evidence type="ECO:0000256" key="4">
    <source>
        <dbReference type="ARBA" id="ARBA00022759"/>
    </source>
</evidence>
<dbReference type="AlphaFoldDB" id="A0A5N5Q819"/>
<protein>
    <recommendedName>
        <fullName evidence="11">Protein artemis</fullName>
    </recommendedName>
    <alternativeName>
        <fullName evidence="12">DNA cross-link repair 1C protein</fullName>
    </alternativeName>
</protein>
<dbReference type="GO" id="GO:0004519">
    <property type="term" value="F:endonuclease activity"/>
    <property type="evidence" value="ECO:0007669"/>
    <property type="project" value="UniProtKB-KW"/>
</dbReference>
<dbReference type="PANTHER" id="PTHR23240">
    <property type="entry name" value="DNA CROSS-LINK REPAIR PROTEIN PSO2/SNM1-RELATED"/>
    <property type="match status" value="1"/>
</dbReference>
<dbReference type="GO" id="GO:0035312">
    <property type="term" value="F:5'-3' DNA exonuclease activity"/>
    <property type="evidence" value="ECO:0007669"/>
    <property type="project" value="TreeGrafter"/>
</dbReference>
<evidence type="ECO:0000313" key="15">
    <source>
        <dbReference type="EMBL" id="KAB5587824.1"/>
    </source>
</evidence>
<sequence>MLLLLESVDDRVNYDKGLIPNKKRTFAALKRNGARRRDLLLTIPLNKPTKLDIGPSEVATITLLDANHCPGSVMYTLFPFPARRHLTTAVGYRFLIEGRRGAILHTGDIRAEPAMVARLTKSQHVGPYIIDSNGRQGKQLEALYLDTASMIGTRIVPSKAEAVEGLLRLINMYPQHTMFYINAWTWGYEDILIGIAHHFNTKVHVDRFKYIVLSSLSEYTTSPAFTTHPQFGSFKDILTCDEAATRFHACERFNQCETVKITNPEPNRRRTHRESMIKPEPVKKVVHINPGVITADKWETYILDVSEQLQGGEFIDTLRIPLSRHSTLTELQSFVAALRPKNIYPNTLVPHLDGLDWACLPGIFAQCLTPDGYETLRRSTLDGLRARFSGIDLSPDGMKKRAQHVLRKVGHPDLEQDNAIGTTGEAEWSEARVENAEKTREHIETFLPWLFGRQDSMDPAAQQGTTLGDSLSTRSTVLPNSESLRASCTNHSTHHPKLKDSPPVPKSTGEQVVQEPPLETDPLVHLVSIHAPNPTTLHQRNDQLYSPPPESPPRSRPRKSSLPSKRSMPTEWDKQSSKRPRQAPITMAPQNLNHTAETLGSPSKLVARLGSNQTSLGICAGLSSSEPQKPGIKSVQGASAVSNTTPVISDKSALLVLVSDPGSQTEMLSPGRSLAESPEAISRPMNTIPTTGHILPPTPKQAVPLFESDKRERRRLSKLKERDIRAQLAKLPQEFSRALIATKTLPQNPPAPPIAGLQGVGFSKTFQPKETEPKG</sequence>
<keyword evidence="5" id="KW-0227">DNA damage</keyword>
<dbReference type="Proteomes" id="UP000383932">
    <property type="component" value="Unassembled WGS sequence"/>
</dbReference>
<feature type="compositionally biased region" description="Polar residues" evidence="13">
    <location>
        <begin position="534"/>
        <end position="544"/>
    </location>
</feature>
<dbReference type="GO" id="GO:0003684">
    <property type="term" value="F:damaged DNA binding"/>
    <property type="evidence" value="ECO:0007669"/>
    <property type="project" value="TreeGrafter"/>
</dbReference>
<organism evidence="15 16">
    <name type="scientific">Ceratobasidium theobromae</name>
    <dbReference type="NCBI Taxonomy" id="1582974"/>
    <lineage>
        <taxon>Eukaryota</taxon>
        <taxon>Fungi</taxon>
        <taxon>Dikarya</taxon>
        <taxon>Basidiomycota</taxon>
        <taxon>Agaricomycotina</taxon>
        <taxon>Agaricomycetes</taxon>
        <taxon>Cantharellales</taxon>
        <taxon>Ceratobasidiaceae</taxon>
        <taxon>Ceratobasidium</taxon>
    </lineage>
</organism>